<keyword evidence="2" id="KW-1185">Reference proteome</keyword>
<organism evidence="1 2">
    <name type="scientific">Cirrhinus mrigala</name>
    <name type="common">Mrigala</name>
    <dbReference type="NCBI Taxonomy" id="683832"/>
    <lineage>
        <taxon>Eukaryota</taxon>
        <taxon>Metazoa</taxon>
        <taxon>Chordata</taxon>
        <taxon>Craniata</taxon>
        <taxon>Vertebrata</taxon>
        <taxon>Euteleostomi</taxon>
        <taxon>Actinopterygii</taxon>
        <taxon>Neopterygii</taxon>
        <taxon>Teleostei</taxon>
        <taxon>Ostariophysi</taxon>
        <taxon>Cypriniformes</taxon>
        <taxon>Cyprinidae</taxon>
        <taxon>Labeoninae</taxon>
        <taxon>Labeonini</taxon>
        <taxon>Cirrhinus</taxon>
    </lineage>
</organism>
<protein>
    <submittedName>
        <fullName evidence="1">Uncharacterized protein</fullName>
    </submittedName>
</protein>
<feature type="non-terminal residue" evidence="1">
    <location>
        <position position="72"/>
    </location>
</feature>
<dbReference type="AlphaFoldDB" id="A0ABD0QI72"/>
<dbReference type="Proteomes" id="UP001529510">
    <property type="component" value="Unassembled WGS sequence"/>
</dbReference>
<accession>A0ABD0QI72</accession>
<feature type="non-terminal residue" evidence="1">
    <location>
        <position position="1"/>
    </location>
</feature>
<comment type="caution">
    <text evidence="1">The sequence shown here is derived from an EMBL/GenBank/DDBJ whole genome shotgun (WGS) entry which is preliminary data.</text>
</comment>
<evidence type="ECO:0000313" key="1">
    <source>
        <dbReference type="EMBL" id="KAL0185921.1"/>
    </source>
</evidence>
<reference evidence="1 2" key="1">
    <citation type="submission" date="2024-05" db="EMBL/GenBank/DDBJ databases">
        <title>Genome sequencing and assembly of Indian major carp, Cirrhinus mrigala (Hamilton, 1822).</title>
        <authorList>
            <person name="Mohindra V."/>
            <person name="Chowdhury L.M."/>
            <person name="Lal K."/>
            <person name="Jena J.K."/>
        </authorList>
    </citation>
    <scope>NUCLEOTIDE SEQUENCE [LARGE SCALE GENOMIC DNA]</scope>
    <source>
        <strain evidence="1">CM1030</strain>
        <tissue evidence="1">Blood</tissue>
    </source>
</reference>
<evidence type="ECO:0000313" key="2">
    <source>
        <dbReference type="Proteomes" id="UP001529510"/>
    </source>
</evidence>
<sequence length="72" mass="8181">TELQLRRDVIFCQSLVGALCALAEQLVNALNLRFNNNGEYEEDSKEVSRKWLEQIATIGVLFNFQSTLSPHV</sequence>
<dbReference type="EMBL" id="JAMKFB020000008">
    <property type="protein sequence ID" value="KAL0185921.1"/>
    <property type="molecule type" value="Genomic_DNA"/>
</dbReference>
<proteinExistence type="predicted"/>
<name>A0ABD0QI72_CIRMR</name>
<gene>
    <name evidence="1" type="ORF">M9458_017591</name>
</gene>